<dbReference type="EMBL" id="PQFF01000379">
    <property type="protein sequence ID" value="RHZ54335.1"/>
    <property type="molecule type" value="Genomic_DNA"/>
</dbReference>
<protein>
    <submittedName>
        <fullName evidence="1">Uncharacterized protein</fullName>
    </submittedName>
</protein>
<reference evidence="1 2" key="1">
    <citation type="submission" date="2018-08" db="EMBL/GenBank/DDBJ databases">
        <title>Genome and evolution of the arbuscular mycorrhizal fungus Diversispora epigaea (formerly Glomus versiforme) and its bacterial endosymbionts.</title>
        <authorList>
            <person name="Sun X."/>
            <person name="Fei Z."/>
            <person name="Harrison M."/>
        </authorList>
    </citation>
    <scope>NUCLEOTIDE SEQUENCE [LARGE SCALE GENOMIC DNA]</scope>
    <source>
        <strain evidence="1 2">IT104</strain>
    </source>
</reference>
<accession>A0A397GU51</accession>
<dbReference type="AlphaFoldDB" id="A0A397GU51"/>
<name>A0A397GU51_9GLOM</name>
<gene>
    <name evidence="1" type="ORF">Glove_428g25</name>
</gene>
<evidence type="ECO:0000313" key="2">
    <source>
        <dbReference type="Proteomes" id="UP000266861"/>
    </source>
</evidence>
<proteinExistence type="predicted"/>
<dbReference type="Proteomes" id="UP000266861">
    <property type="component" value="Unassembled WGS sequence"/>
</dbReference>
<sequence length="56" mass="6405">MAKRLPKHLPIILFSGKDNVNGASPYGALPQRPLEEKKRDHLFLVAQDLKILIIYH</sequence>
<organism evidence="1 2">
    <name type="scientific">Diversispora epigaea</name>
    <dbReference type="NCBI Taxonomy" id="1348612"/>
    <lineage>
        <taxon>Eukaryota</taxon>
        <taxon>Fungi</taxon>
        <taxon>Fungi incertae sedis</taxon>
        <taxon>Mucoromycota</taxon>
        <taxon>Glomeromycotina</taxon>
        <taxon>Glomeromycetes</taxon>
        <taxon>Diversisporales</taxon>
        <taxon>Diversisporaceae</taxon>
        <taxon>Diversispora</taxon>
    </lineage>
</organism>
<keyword evidence="2" id="KW-1185">Reference proteome</keyword>
<evidence type="ECO:0000313" key="1">
    <source>
        <dbReference type="EMBL" id="RHZ54335.1"/>
    </source>
</evidence>
<comment type="caution">
    <text evidence="1">The sequence shown here is derived from an EMBL/GenBank/DDBJ whole genome shotgun (WGS) entry which is preliminary data.</text>
</comment>